<evidence type="ECO:0000313" key="2">
    <source>
        <dbReference type="Proteomes" id="UP001062846"/>
    </source>
</evidence>
<protein>
    <submittedName>
        <fullName evidence="1">Uncharacterized protein</fullName>
    </submittedName>
</protein>
<proteinExistence type="predicted"/>
<dbReference type="EMBL" id="CM046398">
    <property type="protein sequence ID" value="KAI8530358.1"/>
    <property type="molecule type" value="Genomic_DNA"/>
</dbReference>
<gene>
    <name evidence="1" type="ORF">RHMOL_Rhmol11G0051600</name>
</gene>
<reference evidence="1" key="1">
    <citation type="submission" date="2022-02" db="EMBL/GenBank/DDBJ databases">
        <title>Plant Genome Project.</title>
        <authorList>
            <person name="Zhang R.-G."/>
        </authorList>
    </citation>
    <scope>NUCLEOTIDE SEQUENCE</scope>
    <source>
        <strain evidence="1">AT1</strain>
    </source>
</reference>
<evidence type="ECO:0000313" key="1">
    <source>
        <dbReference type="EMBL" id="KAI8530358.1"/>
    </source>
</evidence>
<name>A0ACC0LNJ2_RHOML</name>
<keyword evidence="2" id="KW-1185">Reference proteome</keyword>
<comment type="caution">
    <text evidence="1">The sequence shown here is derived from an EMBL/GenBank/DDBJ whole genome shotgun (WGS) entry which is preliminary data.</text>
</comment>
<sequence>MADRGGKGGGGEGAVVVGHGGGDEGQQQEVGGDEVRHTPVGEEPATEEVGAVGPNVEPNGSSTVAEGLPVVGRSSGDVGVVTLSSYGPITNHDVAEYLSDEALAKLIEDNPSIGLIVLKAKEDWATEIAASVATERAERERKEREEPLRNMEAEEWADAKAVVPKERARQRDIRGFGGASRSLELYENLPLRVRQLVDEVGFGEFIWTLSPVKNDHAVLVAFAERWRDTTNTFHLPPGEKIVTPADFTAITGLRVGGEPNPSDSGIHNDRAALKWFLGKVPKIEEGMVRYDQFTRYLQKEVAMELEAKQMARAYLLHLFGTSLYPSRCSKYLPALRDLKIASGVNWGGAALGATYGFLGDSSKTE</sequence>
<organism evidence="1 2">
    <name type="scientific">Rhododendron molle</name>
    <name type="common">Chinese azalea</name>
    <name type="synonym">Azalea mollis</name>
    <dbReference type="NCBI Taxonomy" id="49168"/>
    <lineage>
        <taxon>Eukaryota</taxon>
        <taxon>Viridiplantae</taxon>
        <taxon>Streptophyta</taxon>
        <taxon>Embryophyta</taxon>
        <taxon>Tracheophyta</taxon>
        <taxon>Spermatophyta</taxon>
        <taxon>Magnoliopsida</taxon>
        <taxon>eudicotyledons</taxon>
        <taxon>Gunneridae</taxon>
        <taxon>Pentapetalae</taxon>
        <taxon>asterids</taxon>
        <taxon>Ericales</taxon>
        <taxon>Ericaceae</taxon>
        <taxon>Ericoideae</taxon>
        <taxon>Rhodoreae</taxon>
        <taxon>Rhododendron</taxon>
    </lineage>
</organism>
<dbReference type="Proteomes" id="UP001062846">
    <property type="component" value="Chromosome 11"/>
</dbReference>
<accession>A0ACC0LNJ2</accession>